<dbReference type="EMBL" id="AP011793">
    <property type="protein sequence ID" value="BAL58097.1"/>
    <property type="molecule type" value="Genomic_DNA"/>
</dbReference>
<protein>
    <submittedName>
        <fullName evidence="2">Hypothetical conserved protein</fullName>
    </submittedName>
</protein>
<name>H5SPL1_9ZZZZ</name>
<dbReference type="SUPFAM" id="SSF51182">
    <property type="entry name" value="RmlC-like cupins"/>
    <property type="match status" value="1"/>
</dbReference>
<evidence type="ECO:0000313" key="2">
    <source>
        <dbReference type="EMBL" id="BAL58097.1"/>
    </source>
</evidence>
<dbReference type="Gene3D" id="2.60.120.10">
    <property type="entry name" value="Jelly Rolls"/>
    <property type="match status" value="1"/>
</dbReference>
<accession>H5SPL1</accession>
<reference evidence="2" key="2">
    <citation type="journal article" date="2012" name="PLoS ONE">
        <title>A Deeply Branching Thermophilic Bacterium with an Ancient Acetyl-CoA Pathway Dominates a Subsurface Ecosystem.</title>
        <authorList>
            <person name="Takami H."/>
            <person name="Noguchi H."/>
            <person name="Takaki Y."/>
            <person name="Uchiyama I."/>
            <person name="Toyoda A."/>
            <person name="Nishi S."/>
            <person name="Chee G.-J."/>
            <person name="Arai W."/>
            <person name="Nunoura T."/>
            <person name="Itoh T."/>
            <person name="Hattori M."/>
            <person name="Takai K."/>
        </authorList>
    </citation>
    <scope>NUCLEOTIDE SEQUENCE</scope>
</reference>
<dbReference type="InterPro" id="IPR014710">
    <property type="entry name" value="RmlC-like_jellyroll"/>
</dbReference>
<evidence type="ECO:0000259" key="1">
    <source>
        <dbReference type="Pfam" id="PF07883"/>
    </source>
</evidence>
<gene>
    <name evidence="2" type="ORF">HGMM_F54D01C24</name>
</gene>
<organism evidence="2">
    <name type="scientific">uncultured prokaryote</name>
    <dbReference type="NCBI Taxonomy" id="198431"/>
    <lineage>
        <taxon>unclassified sequences</taxon>
        <taxon>environmental samples</taxon>
    </lineage>
</organism>
<proteinExistence type="predicted"/>
<reference evidence="2" key="1">
    <citation type="journal article" date="2005" name="Environ. Microbiol.">
        <title>Genetic and functional properties of uncultivated thermophilic crenarchaeotes from a subsurface gold mine as revealed by analysis of genome fragments.</title>
        <authorList>
            <person name="Nunoura T."/>
            <person name="Hirayama H."/>
            <person name="Takami H."/>
            <person name="Oida H."/>
            <person name="Nishi S."/>
            <person name="Shimamura S."/>
            <person name="Suzuki Y."/>
            <person name="Inagaki F."/>
            <person name="Takai K."/>
            <person name="Nealson K.H."/>
            <person name="Horikoshi K."/>
        </authorList>
    </citation>
    <scope>NUCLEOTIDE SEQUENCE</scope>
</reference>
<dbReference type="InterPro" id="IPR013096">
    <property type="entry name" value="Cupin_2"/>
</dbReference>
<sequence length="109" mass="11947">MQAVRRIPWTGDVRPVAGNLETALRREGLEPHWWSNAPGDVYAPHEHPYHKVLYCAEGSITFLVEPGGQRLVLGPGDRLELPAGTRHAAVVGPGGVRCVEGWRYPSDGK</sequence>
<dbReference type="AlphaFoldDB" id="H5SPL1"/>
<dbReference type="Pfam" id="PF07883">
    <property type="entry name" value="Cupin_2"/>
    <property type="match status" value="1"/>
</dbReference>
<dbReference type="InterPro" id="IPR011051">
    <property type="entry name" value="RmlC_Cupin_sf"/>
</dbReference>
<feature type="domain" description="Cupin type-2" evidence="1">
    <location>
        <begin position="37"/>
        <end position="89"/>
    </location>
</feature>